<comment type="caution">
    <text evidence="2">The sequence shown here is derived from an EMBL/GenBank/DDBJ whole genome shotgun (WGS) entry which is preliminary data.</text>
</comment>
<protein>
    <submittedName>
        <fullName evidence="2">Uncharacterized protein</fullName>
    </submittedName>
</protein>
<keyword evidence="1" id="KW-0732">Signal</keyword>
<organism evidence="2 3">
    <name type="scientific">Rosa chinensis</name>
    <name type="common">China rose</name>
    <dbReference type="NCBI Taxonomy" id="74649"/>
    <lineage>
        <taxon>Eukaryota</taxon>
        <taxon>Viridiplantae</taxon>
        <taxon>Streptophyta</taxon>
        <taxon>Embryophyta</taxon>
        <taxon>Tracheophyta</taxon>
        <taxon>Spermatophyta</taxon>
        <taxon>Magnoliopsida</taxon>
        <taxon>eudicotyledons</taxon>
        <taxon>Gunneridae</taxon>
        <taxon>Pentapetalae</taxon>
        <taxon>rosids</taxon>
        <taxon>fabids</taxon>
        <taxon>Rosales</taxon>
        <taxon>Rosaceae</taxon>
        <taxon>Rosoideae</taxon>
        <taxon>Rosoideae incertae sedis</taxon>
        <taxon>Rosa</taxon>
    </lineage>
</organism>
<accession>A0A2P6RXR9</accession>
<reference evidence="2 3" key="1">
    <citation type="journal article" date="2018" name="Nat. Genet.">
        <title>The Rosa genome provides new insights in the design of modern roses.</title>
        <authorList>
            <person name="Bendahmane M."/>
        </authorList>
    </citation>
    <scope>NUCLEOTIDE SEQUENCE [LARGE SCALE GENOMIC DNA]</scope>
    <source>
        <strain evidence="3">cv. Old Blush</strain>
    </source>
</reference>
<feature type="signal peptide" evidence="1">
    <location>
        <begin position="1"/>
        <end position="16"/>
    </location>
</feature>
<evidence type="ECO:0000313" key="3">
    <source>
        <dbReference type="Proteomes" id="UP000238479"/>
    </source>
</evidence>
<keyword evidence="3" id="KW-1185">Reference proteome</keyword>
<dbReference type="Proteomes" id="UP000238479">
    <property type="component" value="Chromosome 2"/>
</dbReference>
<feature type="chain" id="PRO_5015108697" evidence="1">
    <location>
        <begin position="17"/>
        <end position="59"/>
    </location>
</feature>
<gene>
    <name evidence="2" type="ORF">RchiOBHm_Chr2g0141901</name>
</gene>
<dbReference type="EMBL" id="PDCK01000040">
    <property type="protein sequence ID" value="PRQ51215.1"/>
    <property type="molecule type" value="Genomic_DNA"/>
</dbReference>
<evidence type="ECO:0000256" key="1">
    <source>
        <dbReference type="SAM" id="SignalP"/>
    </source>
</evidence>
<dbReference type="Gramene" id="PRQ51215">
    <property type="protein sequence ID" value="PRQ51215"/>
    <property type="gene ID" value="RchiOBHm_Chr2g0141901"/>
</dbReference>
<sequence>MILLFSQLSLLSLDVSVELCLWQSSRESRMKEWCFTYMHLQKLIGYTKKINRKCHRTRN</sequence>
<dbReference type="AlphaFoldDB" id="A0A2P6RXR9"/>
<evidence type="ECO:0000313" key="2">
    <source>
        <dbReference type="EMBL" id="PRQ51215.1"/>
    </source>
</evidence>
<proteinExistence type="predicted"/>
<name>A0A2P6RXR9_ROSCH</name>